<dbReference type="Proteomes" id="UP001501480">
    <property type="component" value="Unassembled WGS sequence"/>
</dbReference>
<dbReference type="InterPro" id="IPR051783">
    <property type="entry name" value="NAD(P)-dependent_oxidoreduct"/>
</dbReference>
<evidence type="ECO:0000313" key="3">
    <source>
        <dbReference type="Proteomes" id="UP001501480"/>
    </source>
</evidence>
<evidence type="ECO:0000259" key="1">
    <source>
        <dbReference type="Pfam" id="PF01370"/>
    </source>
</evidence>
<evidence type="ECO:0000313" key="2">
    <source>
        <dbReference type="EMBL" id="GAA2071935.1"/>
    </source>
</evidence>
<sequence length="274" mass="29803">MKVFLIGDRGTLGPPAAAALRSAGHEVADPRDQSMSGCDVVVSLAPPQPVGHAALAPGAWRRHDRHLAEGSHRLVDAARRAGVPRFVQCSSSVLYVDSGDDRIDEFTTIDLTQATEPFVIAEANAEQFGRDGGEHVVLRLGRVVGPTQHTAWMVRRARSGRPTGFGDPQSWIHLIHLEDAAAAVVAAVTAPPGTYNVGAEPTRRHDLAEQHALAGERRGPRFHSPLTHRLGGRRLEMLTRSQRVSSQRFGDRTGWHPAHPKLTPDWFDRALVDA</sequence>
<dbReference type="Gene3D" id="3.40.50.720">
    <property type="entry name" value="NAD(P)-binding Rossmann-like Domain"/>
    <property type="match status" value="1"/>
</dbReference>
<dbReference type="InterPro" id="IPR036291">
    <property type="entry name" value="NAD(P)-bd_dom_sf"/>
</dbReference>
<dbReference type="RefSeq" id="WP_344324469.1">
    <property type="nucleotide sequence ID" value="NZ_BAAAPY010000001.1"/>
</dbReference>
<keyword evidence="3" id="KW-1185">Reference proteome</keyword>
<dbReference type="Pfam" id="PF01370">
    <property type="entry name" value="Epimerase"/>
    <property type="match status" value="1"/>
</dbReference>
<dbReference type="EMBL" id="BAAAPY010000001">
    <property type="protein sequence ID" value="GAA2071935.1"/>
    <property type="molecule type" value="Genomic_DNA"/>
</dbReference>
<proteinExistence type="predicted"/>
<feature type="domain" description="NAD-dependent epimerase/dehydratase" evidence="1">
    <location>
        <begin position="37"/>
        <end position="198"/>
    </location>
</feature>
<dbReference type="PANTHER" id="PTHR48079">
    <property type="entry name" value="PROTEIN YEEZ"/>
    <property type="match status" value="1"/>
</dbReference>
<dbReference type="InterPro" id="IPR001509">
    <property type="entry name" value="Epimerase_deHydtase"/>
</dbReference>
<dbReference type="PANTHER" id="PTHR48079:SF6">
    <property type="entry name" value="NAD(P)-BINDING DOMAIN-CONTAINING PROTEIN-RELATED"/>
    <property type="match status" value="1"/>
</dbReference>
<dbReference type="SUPFAM" id="SSF51735">
    <property type="entry name" value="NAD(P)-binding Rossmann-fold domains"/>
    <property type="match status" value="1"/>
</dbReference>
<comment type="caution">
    <text evidence="2">The sequence shown here is derived from an EMBL/GenBank/DDBJ whole genome shotgun (WGS) entry which is preliminary data.</text>
</comment>
<name>A0ABN2VUC6_9ACTN</name>
<organism evidence="2 3">
    <name type="scientific">Aeromicrobium halocynthiae</name>
    <dbReference type="NCBI Taxonomy" id="560557"/>
    <lineage>
        <taxon>Bacteria</taxon>
        <taxon>Bacillati</taxon>
        <taxon>Actinomycetota</taxon>
        <taxon>Actinomycetes</taxon>
        <taxon>Propionibacteriales</taxon>
        <taxon>Nocardioidaceae</taxon>
        <taxon>Aeromicrobium</taxon>
    </lineage>
</organism>
<gene>
    <name evidence="2" type="ORF">GCM10009821_07410</name>
</gene>
<reference evidence="2 3" key="1">
    <citation type="journal article" date="2019" name="Int. J. Syst. Evol. Microbiol.">
        <title>The Global Catalogue of Microorganisms (GCM) 10K type strain sequencing project: providing services to taxonomists for standard genome sequencing and annotation.</title>
        <authorList>
            <consortium name="The Broad Institute Genomics Platform"/>
            <consortium name="The Broad Institute Genome Sequencing Center for Infectious Disease"/>
            <person name="Wu L."/>
            <person name="Ma J."/>
        </authorList>
    </citation>
    <scope>NUCLEOTIDE SEQUENCE [LARGE SCALE GENOMIC DNA]</scope>
    <source>
        <strain evidence="2 3">JCM 15749</strain>
    </source>
</reference>
<protein>
    <recommendedName>
        <fullName evidence="1">NAD-dependent epimerase/dehydratase domain-containing protein</fullName>
    </recommendedName>
</protein>
<accession>A0ABN2VUC6</accession>